<reference evidence="1" key="1">
    <citation type="journal article" date="2021" name="PeerJ">
        <title>Extensive microbial diversity within the chicken gut microbiome revealed by metagenomics and culture.</title>
        <authorList>
            <person name="Gilroy R."/>
            <person name="Ravi A."/>
            <person name="Getino M."/>
            <person name="Pursley I."/>
            <person name="Horton D.L."/>
            <person name="Alikhan N.F."/>
            <person name="Baker D."/>
            <person name="Gharbi K."/>
            <person name="Hall N."/>
            <person name="Watson M."/>
            <person name="Adriaenssens E.M."/>
            <person name="Foster-Nyarko E."/>
            <person name="Jarju S."/>
            <person name="Secka A."/>
            <person name="Antonio M."/>
            <person name="Oren A."/>
            <person name="Chaudhuri R.R."/>
            <person name="La Ragione R."/>
            <person name="Hildebrand F."/>
            <person name="Pallen M.J."/>
        </authorList>
    </citation>
    <scope>NUCLEOTIDE SEQUENCE</scope>
    <source>
        <strain evidence="1">742</strain>
    </source>
</reference>
<protein>
    <submittedName>
        <fullName evidence="1">Phage portal protein</fullName>
    </submittedName>
</protein>
<gene>
    <name evidence="1" type="ORF">H9864_08140</name>
</gene>
<evidence type="ECO:0000313" key="1">
    <source>
        <dbReference type="EMBL" id="MBU3820318.1"/>
    </source>
</evidence>
<dbReference type="Proteomes" id="UP000824178">
    <property type="component" value="Unassembled WGS sequence"/>
</dbReference>
<sequence length="164" mass="18342">MNLSAFMAKNALPAENVKFVLSPRFLSDEPELDEQGRPIVLSKTEEGEPIYKMKPMAWEIKPISGAEDEALRKACKKQVPVPGRKGQYQRETDYDLYTGKLAVACTVWPNLNDAALQDSYKVLGAEALLKAMLTNGEYANYVEKVQEVCGFTTTFQDEVDEAKN</sequence>
<dbReference type="InterPro" id="IPR014986">
    <property type="entry name" value="XkdN-like"/>
</dbReference>
<dbReference type="AlphaFoldDB" id="A0A9E2KLL6"/>
<dbReference type="EMBL" id="JAHLFH010000172">
    <property type="protein sequence ID" value="MBU3820318.1"/>
    <property type="molecule type" value="Genomic_DNA"/>
</dbReference>
<organism evidence="1 2">
    <name type="scientific">Candidatus Faecalibacterium intestinavium</name>
    <dbReference type="NCBI Taxonomy" id="2838580"/>
    <lineage>
        <taxon>Bacteria</taxon>
        <taxon>Bacillati</taxon>
        <taxon>Bacillota</taxon>
        <taxon>Clostridia</taxon>
        <taxon>Eubacteriales</taxon>
        <taxon>Oscillospiraceae</taxon>
        <taxon>Faecalibacterium</taxon>
    </lineage>
</organism>
<accession>A0A9E2KLL6</accession>
<dbReference type="Gene3D" id="3.30.2220.30">
    <property type="match status" value="1"/>
</dbReference>
<comment type="caution">
    <text evidence="1">The sequence shown here is derived from an EMBL/GenBank/DDBJ whole genome shotgun (WGS) entry which is preliminary data.</text>
</comment>
<dbReference type="Pfam" id="PF08890">
    <property type="entry name" value="Phage_TAC_5"/>
    <property type="match status" value="1"/>
</dbReference>
<dbReference type="InterPro" id="IPR038559">
    <property type="entry name" value="XkdN-like_sf"/>
</dbReference>
<evidence type="ECO:0000313" key="2">
    <source>
        <dbReference type="Proteomes" id="UP000824178"/>
    </source>
</evidence>
<proteinExistence type="predicted"/>
<reference evidence="1" key="2">
    <citation type="submission" date="2021-04" db="EMBL/GenBank/DDBJ databases">
        <authorList>
            <person name="Gilroy R."/>
        </authorList>
    </citation>
    <scope>NUCLEOTIDE SEQUENCE</scope>
    <source>
        <strain evidence="1">742</strain>
    </source>
</reference>
<name>A0A9E2KLL6_9FIRM</name>